<keyword evidence="2" id="KW-0472">Membrane</keyword>
<sequence>MTETETGAETGTGAETETGAETGAEAGTGARNGGLGHGPLLGIAADILLPLLVYYAARVLGAHQGPALLLSGAPPALRLLYGALRHRRIDGVDLFFTVLLAGAALASLIGGGPRVLLFKDAALSLVVGTWVAGTGFTRRPLAFQLGQRLHRGPAARARAGLWRDSAEFRRALRALTLAWGAEQLLDGGLGTLAAATLPSDTVPLLTRVVSLSLLVLTAAATAGYARRFRTRHGLPLLGTPGTEHADRTNGTLFLSFPSFPSAPAPAATLVTADPGIRTLLPPGSPARRPG</sequence>
<accession>A0ABY7NZ80</accession>
<feature type="compositionally biased region" description="Low complexity" evidence="1">
    <location>
        <begin position="1"/>
        <end position="29"/>
    </location>
</feature>
<dbReference type="RefSeq" id="WP_270080968.1">
    <property type="nucleotide sequence ID" value="NZ_CP115300.1"/>
</dbReference>
<keyword evidence="2" id="KW-0812">Transmembrane</keyword>
<evidence type="ECO:0008006" key="5">
    <source>
        <dbReference type="Google" id="ProtNLM"/>
    </source>
</evidence>
<gene>
    <name evidence="3" type="ORF">O1G22_09675</name>
</gene>
<dbReference type="Proteomes" id="UP001212326">
    <property type="component" value="Chromosome"/>
</dbReference>
<evidence type="ECO:0000313" key="3">
    <source>
        <dbReference type="EMBL" id="WBO63074.1"/>
    </source>
</evidence>
<protein>
    <recommendedName>
        <fullName evidence="5">Integral membrane protein</fullName>
    </recommendedName>
</protein>
<feature type="transmembrane region" description="Helical" evidence="2">
    <location>
        <begin position="204"/>
        <end position="225"/>
    </location>
</feature>
<feature type="transmembrane region" description="Helical" evidence="2">
    <location>
        <begin position="92"/>
        <end position="110"/>
    </location>
</feature>
<keyword evidence="2" id="KW-1133">Transmembrane helix</keyword>
<evidence type="ECO:0000256" key="1">
    <source>
        <dbReference type="SAM" id="MobiDB-lite"/>
    </source>
</evidence>
<evidence type="ECO:0000256" key="2">
    <source>
        <dbReference type="SAM" id="Phobius"/>
    </source>
</evidence>
<feature type="region of interest" description="Disordered" evidence="1">
    <location>
        <begin position="1"/>
        <end position="31"/>
    </location>
</feature>
<reference evidence="3 4" key="1">
    <citation type="submission" date="2022-12" db="EMBL/GenBank/DDBJ databases">
        <authorList>
            <person name="Mo P."/>
        </authorList>
    </citation>
    <scope>NUCLEOTIDE SEQUENCE [LARGE SCALE GENOMIC DNA]</scope>
    <source>
        <strain evidence="3 4">HUAS 2-6</strain>
    </source>
</reference>
<evidence type="ECO:0000313" key="4">
    <source>
        <dbReference type="Proteomes" id="UP001212326"/>
    </source>
</evidence>
<dbReference type="NCBIfam" id="NF041646">
    <property type="entry name" value="VC0807_fam"/>
    <property type="match status" value="1"/>
</dbReference>
<dbReference type="EMBL" id="CP115300">
    <property type="protein sequence ID" value="WBO63074.1"/>
    <property type="molecule type" value="Genomic_DNA"/>
</dbReference>
<organism evidence="3 4">
    <name type="scientific">Streptomyces camelliae</name>
    <dbReference type="NCBI Taxonomy" id="3004093"/>
    <lineage>
        <taxon>Bacteria</taxon>
        <taxon>Bacillati</taxon>
        <taxon>Actinomycetota</taxon>
        <taxon>Actinomycetes</taxon>
        <taxon>Kitasatosporales</taxon>
        <taxon>Streptomycetaceae</taxon>
        <taxon>Streptomyces</taxon>
    </lineage>
</organism>
<name>A0ABY7NZ80_9ACTN</name>
<keyword evidence="4" id="KW-1185">Reference proteome</keyword>
<proteinExistence type="predicted"/>